<dbReference type="AGR" id="FB:FBgn0031150"/>
<organism evidence="2">
    <name type="scientific">Drosophila melanogaster</name>
    <name type="common">Fruit fly</name>
    <dbReference type="NCBI Taxonomy" id="7227"/>
    <lineage>
        <taxon>Eukaryota</taxon>
        <taxon>Metazoa</taxon>
        <taxon>Ecdysozoa</taxon>
        <taxon>Arthropoda</taxon>
        <taxon>Hexapoda</taxon>
        <taxon>Insecta</taxon>
        <taxon>Pterygota</taxon>
        <taxon>Neoptera</taxon>
        <taxon>Endopterygota</taxon>
        <taxon>Diptera</taxon>
        <taxon>Brachycera</taxon>
        <taxon>Muscomorpha</taxon>
        <taxon>Ephydroidea</taxon>
        <taxon>Drosophilidae</taxon>
        <taxon>Drosophila</taxon>
        <taxon>Sophophora</taxon>
    </lineage>
</organism>
<dbReference type="AlphaFoldDB" id="Q8MRV2"/>
<accession>Q8MRV2</accession>
<protein>
    <submittedName>
        <fullName evidence="2">SD21670p</fullName>
    </submittedName>
</protein>
<sequence>MQTAISHQSSVSQSSIMRSHTNSNIDHDHQKRAKRAVEDIWKLSI</sequence>
<feature type="region of interest" description="Disordered" evidence="1">
    <location>
        <begin position="1"/>
        <end position="32"/>
    </location>
</feature>
<evidence type="ECO:0000313" key="2">
    <source>
        <dbReference type="EMBL" id="AAM51111.1"/>
    </source>
</evidence>
<proteinExistence type="evidence at transcript level"/>
<evidence type="ECO:0000313" key="3">
    <source>
        <dbReference type="FlyBase" id="FBgn0031150"/>
    </source>
</evidence>
<dbReference type="FlyBase" id="FBgn0031150">
    <property type="gene designation" value="bves"/>
</dbReference>
<reference evidence="2" key="1">
    <citation type="submission" date="2002-06" db="EMBL/GenBank/DDBJ databases">
        <authorList>
            <person name="Stapleton M."/>
            <person name="Brokstein P."/>
            <person name="Hong L."/>
            <person name="Agbayani A."/>
            <person name="Carlson J."/>
            <person name="Champe M."/>
            <person name="Chavez C."/>
            <person name="Dorsett V."/>
            <person name="Dresnek D."/>
            <person name="Farfan D."/>
            <person name="Frise E."/>
            <person name="George R."/>
            <person name="Gonzalez M."/>
            <person name="Guarin H."/>
            <person name="Kronmiller B."/>
            <person name="Li P."/>
            <person name="Liao G."/>
            <person name="Miranda A."/>
            <person name="Mungall C.J."/>
            <person name="Nunoo J."/>
            <person name="Pacleb J."/>
            <person name="Paragas V."/>
            <person name="Park S."/>
            <person name="Patel S."/>
            <person name="Phouanenavong S."/>
            <person name="Wan K."/>
            <person name="Yu C."/>
            <person name="Lewis S.E."/>
            <person name="Rubin G.M."/>
            <person name="Celniker S."/>
        </authorList>
    </citation>
    <scope>NUCLEOTIDE SEQUENCE</scope>
</reference>
<feature type="compositionally biased region" description="Low complexity" evidence="1">
    <location>
        <begin position="1"/>
        <end position="20"/>
    </location>
</feature>
<name>Q8MRV2_DROME</name>
<dbReference type="EMBL" id="AY119251">
    <property type="protein sequence ID" value="AAM51111.1"/>
    <property type="molecule type" value="mRNA"/>
</dbReference>
<dbReference type="OrthoDB" id="425611at2759"/>
<evidence type="ECO:0000256" key="1">
    <source>
        <dbReference type="SAM" id="MobiDB-lite"/>
    </source>
</evidence>
<gene>
    <name evidence="3" type="primary">bves</name>
    <name evidence="3" type="ORF">CG32513</name>
</gene>